<accession>A0ABN3VHT9</accession>
<keyword evidence="2" id="KW-1185">Reference proteome</keyword>
<comment type="caution">
    <text evidence="1">The sequence shown here is derived from an EMBL/GenBank/DDBJ whole genome shotgun (WGS) entry which is preliminary data.</text>
</comment>
<evidence type="ECO:0000313" key="1">
    <source>
        <dbReference type="EMBL" id="GAA2806724.1"/>
    </source>
</evidence>
<reference evidence="1 2" key="1">
    <citation type="journal article" date="2019" name="Int. J. Syst. Evol. Microbiol.">
        <title>The Global Catalogue of Microorganisms (GCM) 10K type strain sequencing project: providing services to taxonomists for standard genome sequencing and annotation.</title>
        <authorList>
            <consortium name="The Broad Institute Genomics Platform"/>
            <consortium name="The Broad Institute Genome Sequencing Center for Infectious Disease"/>
            <person name="Wu L."/>
            <person name="Ma J."/>
        </authorList>
    </citation>
    <scope>NUCLEOTIDE SEQUENCE [LARGE SCALE GENOMIC DNA]</scope>
    <source>
        <strain evidence="1 2">JCM 9383</strain>
    </source>
</reference>
<name>A0ABN3VHT9_9PSEU</name>
<gene>
    <name evidence="1" type="ORF">GCM10010470_47480</name>
</gene>
<proteinExistence type="predicted"/>
<dbReference type="Proteomes" id="UP001500979">
    <property type="component" value="Unassembled WGS sequence"/>
</dbReference>
<sequence length="89" mass="9942">MLLYLRRFASFVRCAIVPGVGTRAQVFRDTFRDLAPRRAFLRALLSWSGDAVRAREIGCGYQQVADCLPWVGAVGHRPPRGDHRGVGPF</sequence>
<organism evidence="1 2">
    <name type="scientific">Saccharopolyspora taberi</name>
    <dbReference type="NCBI Taxonomy" id="60895"/>
    <lineage>
        <taxon>Bacteria</taxon>
        <taxon>Bacillati</taxon>
        <taxon>Actinomycetota</taxon>
        <taxon>Actinomycetes</taxon>
        <taxon>Pseudonocardiales</taxon>
        <taxon>Pseudonocardiaceae</taxon>
        <taxon>Saccharopolyspora</taxon>
    </lineage>
</organism>
<protein>
    <submittedName>
        <fullName evidence="1">Uncharacterized protein</fullName>
    </submittedName>
</protein>
<evidence type="ECO:0000313" key="2">
    <source>
        <dbReference type="Proteomes" id="UP001500979"/>
    </source>
</evidence>
<dbReference type="EMBL" id="BAAAUX010000019">
    <property type="protein sequence ID" value="GAA2806724.1"/>
    <property type="molecule type" value="Genomic_DNA"/>
</dbReference>